<organism evidence="5 6">
    <name type="scientific">Dokdonella fugitiva</name>
    <dbReference type="NCBI Taxonomy" id="328517"/>
    <lineage>
        <taxon>Bacteria</taxon>
        <taxon>Pseudomonadati</taxon>
        <taxon>Pseudomonadota</taxon>
        <taxon>Gammaproteobacteria</taxon>
        <taxon>Lysobacterales</taxon>
        <taxon>Rhodanobacteraceae</taxon>
        <taxon>Dokdonella</taxon>
    </lineage>
</organism>
<reference evidence="5 6" key="1">
    <citation type="submission" date="2020-07" db="EMBL/GenBank/DDBJ databases">
        <title>Genomic Encyclopedia of Type Strains, Phase IV (KMG-V): Genome sequencing to study the core and pangenomes of soil and plant-associated prokaryotes.</title>
        <authorList>
            <person name="Whitman W."/>
        </authorList>
    </citation>
    <scope>NUCLEOTIDE SEQUENCE [LARGE SCALE GENOMIC DNA]</scope>
    <source>
        <strain evidence="5 6">RH2WT43</strain>
    </source>
</reference>
<dbReference type="AlphaFoldDB" id="A0A839F4G1"/>
<feature type="domain" description="AAA+ ATPase" evidence="4">
    <location>
        <begin position="474"/>
        <end position="606"/>
    </location>
</feature>
<dbReference type="PANTHER" id="PTHR23073">
    <property type="entry name" value="26S PROTEASOME REGULATORY SUBUNIT"/>
    <property type="match status" value="1"/>
</dbReference>
<gene>
    <name evidence="5" type="ORF">FHW12_004200</name>
</gene>
<evidence type="ECO:0000313" key="6">
    <source>
        <dbReference type="Proteomes" id="UP000550401"/>
    </source>
</evidence>
<dbReference type="RefSeq" id="WP_182532989.1">
    <property type="nucleotide sequence ID" value="NZ_JACGXL010000009.1"/>
</dbReference>
<evidence type="ECO:0000256" key="2">
    <source>
        <dbReference type="ARBA" id="ARBA00022741"/>
    </source>
</evidence>
<keyword evidence="6" id="KW-1185">Reference proteome</keyword>
<keyword evidence="3" id="KW-0067">ATP-binding</keyword>
<dbReference type="EMBL" id="JACGXL010000009">
    <property type="protein sequence ID" value="MBA8889953.1"/>
    <property type="molecule type" value="Genomic_DNA"/>
</dbReference>
<evidence type="ECO:0000313" key="5">
    <source>
        <dbReference type="EMBL" id="MBA8889953.1"/>
    </source>
</evidence>
<dbReference type="Pfam" id="PF22977">
    <property type="entry name" value="WHD"/>
    <property type="match status" value="1"/>
</dbReference>
<protein>
    <recommendedName>
        <fullName evidence="4">AAA+ ATPase domain-containing protein</fullName>
    </recommendedName>
</protein>
<evidence type="ECO:0000256" key="3">
    <source>
        <dbReference type="ARBA" id="ARBA00022840"/>
    </source>
</evidence>
<dbReference type="GO" id="GO:0005524">
    <property type="term" value="F:ATP binding"/>
    <property type="evidence" value="ECO:0007669"/>
    <property type="project" value="UniProtKB-KW"/>
</dbReference>
<evidence type="ECO:0000256" key="1">
    <source>
        <dbReference type="ARBA" id="ARBA00006914"/>
    </source>
</evidence>
<dbReference type="SMART" id="SM00382">
    <property type="entry name" value="AAA"/>
    <property type="match status" value="1"/>
</dbReference>
<accession>A0A839F4G1</accession>
<keyword evidence="2" id="KW-0547">Nucleotide-binding</keyword>
<name>A0A839F4G1_9GAMM</name>
<dbReference type="Pfam" id="PF00004">
    <property type="entry name" value="AAA"/>
    <property type="match status" value="1"/>
</dbReference>
<evidence type="ECO:0000259" key="4">
    <source>
        <dbReference type="SMART" id="SM00382"/>
    </source>
</evidence>
<dbReference type="InterPro" id="IPR027417">
    <property type="entry name" value="P-loop_NTPase"/>
</dbReference>
<dbReference type="SUPFAM" id="SSF52540">
    <property type="entry name" value="P-loop containing nucleoside triphosphate hydrolases"/>
    <property type="match status" value="1"/>
</dbReference>
<proteinExistence type="inferred from homology"/>
<dbReference type="InterPro" id="IPR050221">
    <property type="entry name" value="26S_Proteasome_ATPase"/>
</dbReference>
<dbReference type="GO" id="GO:0016887">
    <property type="term" value="F:ATP hydrolysis activity"/>
    <property type="evidence" value="ECO:0007669"/>
    <property type="project" value="InterPro"/>
</dbReference>
<sequence>MSTKSEWERANQAYLSAALQWLRVRLAQASPATVASAAPVVASTAPSWWRRGAGIAPAVAPTTPAAIPDDGAVAAARAAMASAEESTPPPALRLLADACGLSTFERQTLLLCAALEIDSGFAAACARAQGDLAKPHPTFALALALLEEPSWEALAPERPLRALRLIEIAPSGSQALIAAPLRIDERVAAFLKGLNYLDERLATLCSPIEELAAPASDALPLAQQAVVDAFEHGVRSGASLLHLHGASARERLALAGSLAQRLGLGALTLPADVLPARGVELDAFIQLWRRESLLLPLLLVVELADGETAPDAVCARVQRLAARIHAPVVVSAQDALGSLPPETLVGEARRASAGEQRAAWQHALVALGDDAEALAARMAGQFDLDFATIAATAEHALAEGDRTALAARLWSACTQRARPALRQLARRIEPRADWDALVLPAHEKEQLRRIAEQVRQRGRVYDDYGFRARSHRGLGITALFCGESGTGKTLAAEVLAGELGLALYRIDLSAVVDKYIGETEKNLRRVFDATEDGGAILFFDEADALFGKRSEVRDSHDRYANIEINYLLQRMEAFTGLAILATNMKHALDVAFMRRLRFVVNFPFPGAAERRAIWASAFPAATPRDGIDLDQLARINLSGGSIQNVAMNAAFLAAEGGAPVDMPHLLDAVRMEMRKLERSTHGARAPATAPRAVQ</sequence>
<dbReference type="InterPro" id="IPR003959">
    <property type="entry name" value="ATPase_AAA_core"/>
</dbReference>
<dbReference type="Gene3D" id="3.40.50.300">
    <property type="entry name" value="P-loop containing nucleotide triphosphate hydrolases"/>
    <property type="match status" value="1"/>
</dbReference>
<dbReference type="InterPro" id="IPR003593">
    <property type="entry name" value="AAA+_ATPase"/>
</dbReference>
<comment type="caution">
    <text evidence="5">The sequence shown here is derived from an EMBL/GenBank/DDBJ whole genome shotgun (WGS) entry which is preliminary data.</text>
</comment>
<comment type="similarity">
    <text evidence="1">Belongs to the AAA ATPase family.</text>
</comment>
<dbReference type="CDD" id="cd19481">
    <property type="entry name" value="RecA-like_protease"/>
    <property type="match status" value="1"/>
</dbReference>
<dbReference type="InterPro" id="IPR054472">
    <property type="entry name" value="WHD"/>
</dbReference>
<dbReference type="Proteomes" id="UP000550401">
    <property type="component" value="Unassembled WGS sequence"/>
</dbReference>